<reference evidence="2" key="1">
    <citation type="journal article" date="2020" name="bioRxiv">
        <title>Comparative genomics of Chlamydomonas.</title>
        <authorList>
            <person name="Craig R.J."/>
            <person name="Hasan A.R."/>
            <person name="Ness R.W."/>
            <person name="Keightley P.D."/>
        </authorList>
    </citation>
    <scope>NUCLEOTIDE SEQUENCE</scope>
    <source>
        <strain evidence="2">CCAP 11/70</strain>
    </source>
</reference>
<keyword evidence="3" id="KW-1185">Reference proteome</keyword>
<feature type="region of interest" description="Disordered" evidence="1">
    <location>
        <begin position="123"/>
        <end position="142"/>
    </location>
</feature>
<dbReference type="Proteomes" id="UP000612055">
    <property type="component" value="Unassembled WGS sequence"/>
</dbReference>
<feature type="compositionally biased region" description="Low complexity" evidence="1">
    <location>
        <begin position="979"/>
        <end position="988"/>
    </location>
</feature>
<feature type="compositionally biased region" description="Pro residues" evidence="1">
    <location>
        <begin position="830"/>
        <end position="845"/>
    </location>
</feature>
<feature type="region of interest" description="Disordered" evidence="1">
    <location>
        <begin position="941"/>
        <end position="1035"/>
    </location>
</feature>
<feature type="region of interest" description="Disordered" evidence="1">
    <location>
        <begin position="827"/>
        <end position="900"/>
    </location>
</feature>
<dbReference type="AlphaFoldDB" id="A0A835XVE8"/>
<feature type="compositionally biased region" description="Pro residues" evidence="1">
    <location>
        <begin position="759"/>
        <end position="769"/>
    </location>
</feature>
<evidence type="ECO:0000313" key="3">
    <source>
        <dbReference type="Proteomes" id="UP000612055"/>
    </source>
</evidence>
<dbReference type="OrthoDB" id="552677at2759"/>
<evidence type="ECO:0000256" key="1">
    <source>
        <dbReference type="SAM" id="MobiDB-lite"/>
    </source>
</evidence>
<feature type="compositionally biased region" description="Gly residues" evidence="1">
    <location>
        <begin position="437"/>
        <end position="446"/>
    </location>
</feature>
<accession>A0A835XVE8</accession>
<feature type="compositionally biased region" description="Pro residues" evidence="1">
    <location>
        <begin position="863"/>
        <end position="879"/>
    </location>
</feature>
<proteinExistence type="predicted"/>
<feature type="region of interest" description="Disordered" evidence="1">
    <location>
        <begin position="720"/>
        <end position="785"/>
    </location>
</feature>
<name>A0A835XVE8_9CHLO</name>
<feature type="compositionally biased region" description="Gly residues" evidence="1">
    <location>
        <begin position="473"/>
        <end position="484"/>
    </location>
</feature>
<feature type="region of interest" description="Disordered" evidence="1">
    <location>
        <begin position="420"/>
        <end position="588"/>
    </location>
</feature>
<feature type="compositionally biased region" description="Low complexity" evidence="1">
    <location>
        <begin position="846"/>
        <end position="857"/>
    </location>
</feature>
<protein>
    <submittedName>
        <fullName evidence="2">Uncharacterized protein</fullName>
    </submittedName>
</protein>
<feature type="compositionally biased region" description="Gly residues" evidence="1">
    <location>
        <begin position="1015"/>
        <end position="1035"/>
    </location>
</feature>
<gene>
    <name evidence="2" type="ORF">HYH03_012502</name>
</gene>
<organism evidence="2 3">
    <name type="scientific">Edaphochlamys debaryana</name>
    <dbReference type="NCBI Taxonomy" id="47281"/>
    <lineage>
        <taxon>Eukaryota</taxon>
        <taxon>Viridiplantae</taxon>
        <taxon>Chlorophyta</taxon>
        <taxon>core chlorophytes</taxon>
        <taxon>Chlorophyceae</taxon>
        <taxon>CS clade</taxon>
        <taxon>Chlamydomonadales</taxon>
        <taxon>Chlamydomonadales incertae sedis</taxon>
        <taxon>Edaphochlamys</taxon>
    </lineage>
</organism>
<dbReference type="EMBL" id="JAEHOE010000077">
    <property type="protein sequence ID" value="KAG2489066.1"/>
    <property type="molecule type" value="Genomic_DNA"/>
</dbReference>
<feature type="compositionally biased region" description="Low complexity" evidence="1">
    <location>
        <begin position="941"/>
        <end position="953"/>
    </location>
</feature>
<comment type="caution">
    <text evidence="2">The sequence shown here is derived from an EMBL/GenBank/DDBJ whole genome shotgun (WGS) entry which is preliminary data.</text>
</comment>
<evidence type="ECO:0000313" key="2">
    <source>
        <dbReference type="EMBL" id="KAG2489066.1"/>
    </source>
</evidence>
<feature type="compositionally biased region" description="Low complexity" evidence="1">
    <location>
        <begin position="420"/>
        <end position="436"/>
    </location>
</feature>
<sequence>METEPKVSQDAALKACIVFHKQLEELPRIWERQAKLLVEVGLRPPKDDADETNEKPADAALDVHALPDVLAVSSDALDGQRLQALAWKANYPQEGVRKELRAFAKVVRDRLGQAAKAAKVSLATPGQATANPAGPGPKEWGSASRAPYSLTAGFSGGSGAQQPGEAREAAGAAAISEDERQLAAQLAKLATVLVPETGGIAGMPISAVGVFTQLLLQSADWRLRRAMLEAVGRSGPEVLGRLAQNSRVLDALQAWIQEAQVDNQATMLRLIMAALACLPMRRELLRGSKLEAALEALAAPVGAPGPGGAPAGPGLDEMRRRFGGAAAGVLSDWRRGADAPAPRRAAWPPPSNGARLLGLLGQSSGGLGAAGAAGAATALRQAPAGLAQPTAAAAEAAARVTAAAAAAAAAAHAAQVAEAEATATAEQPPPAVAAANGVGGGGGGGAAKRPLPALPAPPRGALVEARGAPRPRVGGGGGGGGGGVQDMTAKLGERGSAADADVVPGFRSRVGDGRVRRSGILARPTKAAGPTPGPGPAGPGPGSGPALAPQHPQHTAQPRMGVAGAAAGEWGQGPSGSDPAGPAGPGPGSLYGAAGSAAAGAGAGASRWGPAAVPAAAAAPAAPVPYTLPYAPDPGDAGLAAGQRPYGRRLLAQAEAEARRQPDVAAAVGEFWERAASLARARAARVEREAAELRPEAVWAGVVAMREGLAWVPPPALAVQRAAEEQPPGLGEESGERAERARAQQSAPRVYYPTREHVPPSPAEPPPGPGGDGQAPVRPIPWCPPLDQEGGTADCIRQNDAMWAKGVRLPEYVVQPALLDRVLTGLMEQRPPPQPQPAPLYPQLPQPHAHTQAPQPLTVYAQPQPPSLHPPQHPLPPSQPLAVSAYGNPPVGPGPPAPLRAGYGDGGGGYGGASYGSVAYGSGTGGGGVAALHQPAYAASAAPYPPHQSQQHAHPPPALSPHQPYQLPPPPQTQHHHSYQPPQAHYPQQPGPGPGPGGVGPGGPQAAPYGRMDSGYGGSASGTGGWGRGYQGAGW</sequence>